<dbReference type="AlphaFoldDB" id="A0AAP0P9R2"/>
<evidence type="ECO:0000256" key="6">
    <source>
        <dbReference type="ARBA" id="ARBA00022958"/>
    </source>
</evidence>
<feature type="region of interest" description="Disordered" evidence="10">
    <location>
        <begin position="547"/>
        <end position="567"/>
    </location>
</feature>
<evidence type="ECO:0000256" key="11">
    <source>
        <dbReference type="SAM" id="Phobius"/>
    </source>
</evidence>
<evidence type="ECO:0000259" key="12">
    <source>
        <dbReference type="Pfam" id="PF02705"/>
    </source>
</evidence>
<feature type="domain" description="K+ potassium transporter integral membrane" evidence="12">
    <location>
        <begin position="328"/>
        <end position="422"/>
    </location>
</feature>
<keyword evidence="5 11" id="KW-0812">Transmembrane</keyword>
<comment type="similarity">
    <text evidence="2">Belongs to the HAK/KUP transporter (TC 2.A.72.3) family.</text>
</comment>
<feature type="transmembrane region" description="Helical" evidence="11">
    <location>
        <begin position="218"/>
        <end position="240"/>
    </location>
</feature>
<feature type="domain" description="K+ potassium transporter integral membrane" evidence="12">
    <location>
        <begin position="23"/>
        <end position="327"/>
    </location>
</feature>
<evidence type="ECO:0000256" key="3">
    <source>
        <dbReference type="ARBA" id="ARBA00022448"/>
    </source>
</evidence>
<protein>
    <recommendedName>
        <fullName evidence="16">Potassium transporter</fullName>
    </recommendedName>
</protein>
<evidence type="ECO:0000256" key="8">
    <source>
        <dbReference type="ARBA" id="ARBA00023065"/>
    </source>
</evidence>
<gene>
    <name evidence="14" type="ORF">Scep_012319</name>
</gene>
<evidence type="ECO:0000256" key="5">
    <source>
        <dbReference type="ARBA" id="ARBA00022692"/>
    </source>
</evidence>
<feature type="transmembrane region" description="Helical" evidence="11">
    <location>
        <begin position="326"/>
        <end position="347"/>
    </location>
</feature>
<evidence type="ECO:0008006" key="16">
    <source>
        <dbReference type="Google" id="ProtNLM"/>
    </source>
</evidence>
<dbReference type="PANTHER" id="PTHR30540:SF88">
    <property type="entry name" value="POTASSIUM TRANSPORTER 13-RELATED"/>
    <property type="match status" value="1"/>
</dbReference>
<keyword evidence="15" id="KW-1185">Reference proteome</keyword>
<name>A0AAP0P9R2_9MAGN</name>
<feature type="domain" description="K+ potassium transporter C-terminal" evidence="13">
    <location>
        <begin position="434"/>
        <end position="652"/>
    </location>
</feature>
<evidence type="ECO:0000256" key="4">
    <source>
        <dbReference type="ARBA" id="ARBA00022538"/>
    </source>
</evidence>
<keyword evidence="3" id="KW-0813">Transport</keyword>
<dbReference type="GO" id="GO:0015079">
    <property type="term" value="F:potassium ion transmembrane transporter activity"/>
    <property type="evidence" value="ECO:0007669"/>
    <property type="project" value="InterPro"/>
</dbReference>
<evidence type="ECO:0000256" key="9">
    <source>
        <dbReference type="ARBA" id="ARBA00023136"/>
    </source>
</evidence>
<dbReference type="InterPro" id="IPR053951">
    <property type="entry name" value="K_trans_N"/>
</dbReference>
<dbReference type="GO" id="GO:0016020">
    <property type="term" value="C:membrane"/>
    <property type="evidence" value="ECO:0007669"/>
    <property type="project" value="UniProtKB-SubCell"/>
</dbReference>
<sequence length="757" mass="84320">MDLESETRSRESRLKAYKTTLCLAYQSFGVVYGDLSISPIYVYTNTFSERSHLVEDDDEILGVLSLVFWTLTLIPLCKYIIFVLGADDNGEGGTFAIYSLLCRHSKMGLLNTYNAVHERLSACNGDKFLGETKTYSTIQQFFEKYKSSRILLFLFVVLGTSMVIGDGILTPTMSVLSAVYGIKTKVPHLHEDHAVLIACLLLVAVFALQHYGTHRVGFLFAPILIAWLLCISGIGIYNLIRWNPSIIRALSPYYVYHLFATTGRAGWSSLGGAEAMFADIGHFSQLSIRLAFTVVVYPSLIVAYMGEAAYLSKHKEKFHRSFYRAIPGLAVISVMLVTTCLMFLVIVTVWRRSVFVGILFVVVFGSIELLYFTACLTKIHKGGWLPLFLSLLMLTVMSVWHYGTLKKEAFESQNRVQLEKILSLGPSLDIVRIPGIGLIYSNIITGAPPMFSHFVANFPAFHQILIFVSLQSMTVPKVPSYERFLISRIGPPECHLYRCVIRYGYKDARKDSYHFENELIAKMVEFLRDESDEGSEDGLNQLTSWTCSENPSGQEVELVETGPGSQSEAEWHQKVRYRGVVMSKAVKELVEARDAGVAYMMGHTCVKACNTSSAIKKFAIDVLYGFLRQNCRRPAVALGLPHTSLIEVGMLYHVAIMSHTDSLTDDQFDAQHNSPGDQYEEVEPIDERVEPIDEKVVDNMNVDNGDNSDDIVGDSSGDGGDGLDSAVHSKNEARCEVAATDGMVKLNEGSDRNVGQC</sequence>
<feature type="region of interest" description="Disordered" evidence="10">
    <location>
        <begin position="699"/>
        <end position="728"/>
    </location>
</feature>
<keyword evidence="4" id="KW-0633">Potassium transport</keyword>
<evidence type="ECO:0000313" key="14">
    <source>
        <dbReference type="EMBL" id="KAK9132791.1"/>
    </source>
</evidence>
<keyword evidence="7 11" id="KW-1133">Transmembrane helix</keyword>
<feature type="transmembrane region" description="Helical" evidence="11">
    <location>
        <begin position="150"/>
        <end position="173"/>
    </location>
</feature>
<reference evidence="14 15" key="1">
    <citation type="submission" date="2024-01" db="EMBL/GenBank/DDBJ databases">
        <title>Genome assemblies of Stephania.</title>
        <authorList>
            <person name="Yang L."/>
        </authorList>
    </citation>
    <scope>NUCLEOTIDE SEQUENCE [LARGE SCALE GENOMIC DNA]</scope>
    <source>
        <strain evidence="14">JXDWG</strain>
        <tissue evidence="14">Leaf</tissue>
    </source>
</reference>
<comment type="subcellular location">
    <subcellularLocation>
        <location evidence="1">Membrane</location>
        <topology evidence="1">Multi-pass membrane protein</topology>
    </subcellularLocation>
</comment>
<evidence type="ECO:0000256" key="2">
    <source>
        <dbReference type="ARBA" id="ARBA00008440"/>
    </source>
</evidence>
<feature type="transmembrane region" description="Helical" evidence="11">
    <location>
        <begin position="63"/>
        <end position="84"/>
    </location>
</feature>
<evidence type="ECO:0000313" key="15">
    <source>
        <dbReference type="Proteomes" id="UP001419268"/>
    </source>
</evidence>
<organism evidence="14 15">
    <name type="scientific">Stephania cephalantha</name>
    <dbReference type="NCBI Taxonomy" id="152367"/>
    <lineage>
        <taxon>Eukaryota</taxon>
        <taxon>Viridiplantae</taxon>
        <taxon>Streptophyta</taxon>
        <taxon>Embryophyta</taxon>
        <taxon>Tracheophyta</taxon>
        <taxon>Spermatophyta</taxon>
        <taxon>Magnoliopsida</taxon>
        <taxon>Ranunculales</taxon>
        <taxon>Menispermaceae</taxon>
        <taxon>Menispermoideae</taxon>
        <taxon>Cissampelideae</taxon>
        <taxon>Stephania</taxon>
    </lineage>
</organism>
<evidence type="ECO:0000256" key="10">
    <source>
        <dbReference type="SAM" id="MobiDB-lite"/>
    </source>
</evidence>
<dbReference type="InterPro" id="IPR003855">
    <property type="entry name" value="K+_transporter"/>
</dbReference>
<accession>A0AAP0P9R2</accession>
<evidence type="ECO:0000256" key="7">
    <source>
        <dbReference type="ARBA" id="ARBA00022989"/>
    </source>
</evidence>
<dbReference type="Proteomes" id="UP001419268">
    <property type="component" value="Unassembled WGS sequence"/>
</dbReference>
<feature type="transmembrane region" description="Helical" evidence="11">
    <location>
        <begin position="193"/>
        <end position="211"/>
    </location>
</feature>
<feature type="transmembrane region" description="Helical" evidence="11">
    <location>
        <begin position="21"/>
        <end position="43"/>
    </location>
</feature>
<dbReference type="Pfam" id="PF22776">
    <property type="entry name" value="K_trans_C"/>
    <property type="match status" value="1"/>
</dbReference>
<keyword evidence="6" id="KW-0630">Potassium</keyword>
<keyword evidence="8" id="KW-0406">Ion transport</keyword>
<dbReference type="PANTHER" id="PTHR30540">
    <property type="entry name" value="OSMOTIC STRESS POTASSIUM TRANSPORTER"/>
    <property type="match status" value="1"/>
</dbReference>
<feature type="transmembrane region" description="Helical" evidence="11">
    <location>
        <begin position="286"/>
        <end position="305"/>
    </location>
</feature>
<dbReference type="EMBL" id="JBBNAG010000005">
    <property type="protein sequence ID" value="KAK9132791.1"/>
    <property type="molecule type" value="Genomic_DNA"/>
</dbReference>
<evidence type="ECO:0000256" key="1">
    <source>
        <dbReference type="ARBA" id="ARBA00004141"/>
    </source>
</evidence>
<dbReference type="InterPro" id="IPR053952">
    <property type="entry name" value="K_trans_C"/>
</dbReference>
<feature type="transmembrane region" description="Helical" evidence="11">
    <location>
        <begin position="353"/>
        <end position="372"/>
    </location>
</feature>
<proteinExistence type="inferred from homology"/>
<dbReference type="Pfam" id="PF02705">
    <property type="entry name" value="K_trans"/>
    <property type="match status" value="2"/>
</dbReference>
<comment type="caution">
    <text evidence="14">The sequence shown here is derived from an EMBL/GenBank/DDBJ whole genome shotgun (WGS) entry which is preliminary data.</text>
</comment>
<feature type="transmembrane region" description="Helical" evidence="11">
    <location>
        <begin position="384"/>
        <end position="403"/>
    </location>
</feature>
<keyword evidence="9 11" id="KW-0472">Membrane</keyword>
<evidence type="ECO:0000259" key="13">
    <source>
        <dbReference type="Pfam" id="PF22776"/>
    </source>
</evidence>